<name>A0A1G6PMA8_9ACTN</name>
<dbReference type="EMBL" id="FMZM01000004">
    <property type="protein sequence ID" value="SDC81313.1"/>
    <property type="molecule type" value="Genomic_DNA"/>
</dbReference>
<evidence type="ECO:0000313" key="3">
    <source>
        <dbReference type="Proteomes" id="UP000199034"/>
    </source>
</evidence>
<reference evidence="2 3" key="1">
    <citation type="submission" date="2016-10" db="EMBL/GenBank/DDBJ databases">
        <authorList>
            <person name="de Groot N.N."/>
        </authorList>
    </citation>
    <scope>NUCLEOTIDE SEQUENCE [LARGE SCALE GENOMIC DNA]</scope>
    <source>
        <strain evidence="2 3">CGMCC 4.6858</strain>
    </source>
</reference>
<evidence type="ECO:0000259" key="1">
    <source>
        <dbReference type="Pfam" id="PF20469"/>
    </source>
</evidence>
<dbReference type="AlphaFoldDB" id="A0A1G6PMA8"/>
<keyword evidence="3" id="KW-1185">Reference proteome</keyword>
<dbReference type="STRING" id="1045774.SAMN05421872_10475"/>
<organism evidence="2 3">
    <name type="scientific">Nocardioides lianchengensis</name>
    <dbReference type="NCBI Taxonomy" id="1045774"/>
    <lineage>
        <taxon>Bacteria</taxon>
        <taxon>Bacillati</taxon>
        <taxon>Actinomycetota</taxon>
        <taxon>Actinomycetes</taxon>
        <taxon>Propionibacteriales</taxon>
        <taxon>Nocardioidaceae</taxon>
        <taxon>Nocardioides</taxon>
    </lineage>
</organism>
<sequence length="181" mass="18791">MLLVEGASDAAALHGVAALLGRSLPAEGVSVVAMGGATNVARHLLELPDGVAVGGLYDAAEERFFRGGLERAGFGRVADAADLEAHGFFGCDPDLEGELVRALGLEQALRVVAAQGELSSFRVLQRQPAQRDRTVEQHLHRFLGTRSGRKAQYAAALVAALAVDAVPLPLLGVLGVGPPQL</sequence>
<dbReference type="InterPro" id="IPR034139">
    <property type="entry name" value="TOPRIM_OLD"/>
</dbReference>
<protein>
    <recommendedName>
        <fullName evidence="1">OLD protein-like TOPRIM domain-containing protein</fullName>
    </recommendedName>
</protein>
<dbReference type="Pfam" id="PF20469">
    <property type="entry name" value="OLD-like_TOPRIM"/>
    <property type="match status" value="1"/>
</dbReference>
<accession>A0A1G6PMA8</accession>
<evidence type="ECO:0000313" key="2">
    <source>
        <dbReference type="EMBL" id="SDC81313.1"/>
    </source>
</evidence>
<dbReference type="Proteomes" id="UP000199034">
    <property type="component" value="Unassembled WGS sequence"/>
</dbReference>
<feature type="domain" description="OLD protein-like TOPRIM" evidence="1">
    <location>
        <begin position="2"/>
        <end position="42"/>
    </location>
</feature>
<proteinExistence type="predicted"/>
<gene>
    <name evidence="2" type="ORF">SAMN05421872_10475</name>
</gene>